<feature type="non-terminal residue" evidence="1">
    <location>
        <position position="1"/>
    </location>
</feature>
<reference evidence="1 2" key="1">
    <citation type="journal article" date="2021" name="BMC Genomics">
        <title>Datura genome reveals duplications of psychoactive alkaloid biosynthetic genes and high mutation rate following tissue culture.</title>
        <authorList>
            <person name="Rajewski A."/>
            <person name="Carter-House D."/>
            <person name="Stajich J."/>
            <person name="Litt A."/>
        </authorList>
    </citation>
    <scope>NUCLEOTIDE SEQUENCE [LARGE SCALE GENOMIC DNA]</scope>
    <source>
        <strain evidence="1">AR-01</strain>
    </source>
</reference>
<proteinExistence type="predicted"/>
<dbReference type="EMBL" id="JACEIK010009135">
    <property type="protein sequence ID" value="MCE3051992.1"/>
    <property type="molecule type" value="Genomic_DNA"/>
</dbReference>
<dbReference type="Proteomes" id="UP000823775">
    <property type="component" value="Unassembled WGS sequence"/>
</dbReference>
<keyword evidence="2" id="KW-1185">Reference proteome</keyword>
<gene>
    <name evidence="1" type="ORF">HAX54_051371</name>
</gene>
<protein>
    <submittedName>
        <fullName evidence="1">Uncharacterized protein</fullName>
    </submittedName>
</protein>
<evidence type="ECO:0000313" key="2">
    <source>
        <dbReference type="Proteomes" id="UP000823775"/>
    </source>
</evidence>
<sequence>LQKGHLSTISTLVSTMMEDNRSSVPMVARLNVETLAEILMNYEGNDLQGYIEMVNALQGMGSYNFRPKKLDWT</sequence>
<accession>A0ABS8WR79</accession>
<comment type="caution">
    <text evidence="1">The sequence shown here is derived from an EMBL/GenBank/DDBJ whole genome shotgun (WGS) entry which is preliminary data.</text>
</comment>
<name>A0ABS8WR79_DATST</name>
<evidence type="ECO:0000313" key="1">
    <source>
        <dbReference type="EMBL" id="MCE3051992.1"/>
    </source>
</evidence>
<organism evidence="1 2">
    <name type="scientific">Datura stramonium</name>
    <name type="common">Jimsonweed</name>
    <name type="synonym">Common thornapple</name>
    <dbReference type="NCBI Taxonomy" id="4076"/>
    <lineage>
        <taxon>Eukaryota</taxon>
        <taxon>Viridiplantae</taxon>
        <taxon>Streptophyta</taxon>
        <taxon>Embryophyta</taxon>
        <taxon>Tracheophyta</taxon>
        <taxon>Spermatophyta</taxon>
        <taxon>Magnoliopsida</taxon>
        <taxon>eudicotyledons</taxon>
        <taxon>Gunneridae</taxon>
        <taxon>Pentapetalae</taxon>
        <taxon>asterids</taxon>
        <taxon>lamiids</taxon>
        <taxon>Solanales</taxon>
        <taxon>Solanaceae</taxon>
        <taxon>Solanoideae</taxon>
        <taxon>Datureae</taxon>
        <taxon>Datura</taxon>
    </lineage>
</organism>